<feature type="transmembrane region" description="Helical" evidence="10">
    <location>
        <begin position="219"/>
        <end position="241"/>
    </location>
</feature>
<organism evidence="11 12">
    <name type="scientific">Boothiomyces macroporosus</name>
    <dbReference type="NCBI Taxonomy" id="261099"/>
    <lineage>
        <taxon>Eukaryota</taxon>
        <taxon>Fungi</taxon>
        <taxon>Fungi incertae sedis</taxon>
        <taxon>Chytridiomycota</taxon>
        <taxon>Chytridiomycota incertae sedis</taxon>
        <taxon>Chytridiomycetes</taxon>
        <taxon>Rhizophydiales</taxon>
        <taxon>Terramycetaceae</taxon>
        <taxon>Boothiomyces</taxon>
    </lineage>
</organism>
<dbReference type="InterPro" id="IPR004856">
    <property type="entry name" value="Glyco_trans_ALG6/ALG8"/>
</dbReference>
<dbReference type="EMBL" id="JADGKB010000004">
    <property type="protein sequence ID" value="KAJ3261789.1"/>
    <property type="molecule type" value="Genomic_DNA"/>
</dbReference>
<feature type="transmembrane region" description="Helical" evidence="10">
    <location>
        <begin position="189"/>
        <end position="207"/>
    </location>
</feature>
<accession>A0AAD5UM17</accession>
<name>A0AAD5UM17_9FUNG</name>
<keyword evidence="9 10" id="KW-0472">Membrane</keyword>
<gene>
    <name evidence="11" type="primary">ALG6</name>
    <name evidence="11" type="ORF">HK103_004740</name>
</gene>
<comment type="caution">
    <text evidence="11">The sequence shown here is derived from an EMBL/GenBank/DDBJ whole genome shotgun (WGS) entry which is preliminary data.</text>
</comment>
<comment type="similarity">
    <text evidence="3 10">Belongs to the ALG6/ALG8 glucosyltransferase family.</text>
</comment>
<dbReference type="EC" id="2.4.1.-" evidence="10"/>
<comment type="pathway">
    <text evidence="2 10">Protein modification; protein glycosylation.</text>
</comment>
<evidence type="ECO:0000256" key="6">
    <source>
        <dbReference type="ARBA" id="ARBA00022692"/>
    </source>
</evidence>
<dbReference type="Proteomes" id="UP001210925">
    <property type="component" value="Unassembled WGS sequence"/>
</dbReference>
<keyword evidence="7 10" id="KW-0256">Endoplasmic reticulum</keyword>
<evidence type="ECO:0000256" key="7">
    <source>
        <dbReference type="ARBA" id="ARBA00022824"/>
    </source>
</evidence>
<evidence type="ECO:0000256" key="1">
    <source>
        <dbReference type="ARBA" id="ARBA00004477"/>
    </source>
</evidence>
<keyword evidence="6 10" id="KW-0812">Transmembrane</keyword>
<feature type="transmembrane region" description="Helical" evidence="10">
    <location>
        <begin position="103"/>
        <end position="120"/>
    </location>
</feature>
<keyword evidence="5 10" id="KW-0808">Transferase</keyword>
<evidence type="ECO:0000256" key="4">
    <source>
        <dbReference type="ARBA" id="ARBA00022676"/>
    </source>
</evidence>
<proteinExistence type="inferred from homology"/>
<evidence type="ECO:0000256" key="8">
    <source>
        <dbReference type="ARBA" id="ARBA00022989"/>
    </source>
</evidence>
<feature type="transmembrane region" description="Helical" evidence="10">
    <location>
        <begin position="75"/>
        <end position="96"/>
    </location>
</feature>
<evidence type="ECO:0000313" key="11">
    <source>
        <dbReference type="EMBL" id="KAJ3261789.1"/>
    </source>
</evidence>
<dbReference type="PANTHER" id="PTHR12413">
    <property type="entry name" value="DOLICHYL GLYCOSYLTRANSFERASE"/>
    <property type="match status" value="1"/>
</dbReference>
<feature type="transmembrane region" description="Helical" evidence="10">
    <location>
        <begin position="165"/>
        <end position="183"/>
    </location>
</feature>
<dbReference type="GO" id="GO:0042281">
    <property type="term" value="F:dolichyl pyrophosphate Man9GlcNAc2 alpha-1,3-glucosyltransferase activity"/>
    <property type="evidence" value="ECO:0007669"/>
    <property type="project" value="TreeGrafter"/>
</dbReference>
<evidence type="ECO:0000256" key="5">
    <source>
        <dbReference type="ARBA" id="ARBA00022679"/>
    </source>
</evidence>
<dbReference type="PANTHER" id="PTHR12413:SF1">
    <property type="entry name" value="DOLICHYL PYROPHOSPHATE MAN9GLCNAC2 ALPHA-1,3-GLUCOSYLTRANSFERASE"/>
    <property type="match status" value="1"/>
</dbReference>
<evidence type="ECO:0000256" key="10">
    <source>
        <dbReference type="RuleBase" id="RU363110"/>
    </source>
</evidence>
<comment type="caution">
    <text evidence="10">Lacks conserved residue(s) required for the propagation of feature annotation.</text>
</comment>
<keyword evidence="4 10" id="KW-0328">Glycosyltransferase</keyword>
<keyword evidence="8 10" id="KW-1133">Transmembrane helix</keyword>
<dbReference type="Pfam" id="PF03155">
    <property type="entry name" value="Alg6_Alg8"/>
    <property type="match status" value="1"/>
</dbReference>
<comment type="subcellular location">
    <subcellularLocation>
        <location evidence="1 10">Endoplasmic reticulum membrane</location>
        <topology evidence="1 10">Multi-pass membrane protein</topology>
    </subcellularLocation>
</comment>
<sequence length="250" mass="28280">MLASIGITVILTFGAFLAPFAINWKTLEFNLDGLLQVFHRVFPVARGLYEDKVANFWCALSVIIKLRNMYGLDELIKMSIGTTLSVVLPSCLYLFYKPTASKFMTSLAISSLGFFLFSFQVHEKSILLPLLVITAMYNDFPLLSTWFNNVAMFSLFPLLKKDQLVLAYIALLILWNALTLPAWNNSGKLKYLLFLSYIPIVALHCLEYSTFPPAHLPDLFVVVNVLYSTTMFGFMFLALHLKLFAGVTFP</sequence>
<feature type="transmembrane region" description="Helical" evidence="10">
    <location>
        <begin position="140"/>
        <end position="158"/>
    </location>
</feature>
<keyword evidence="12" id="KW-1185">Reference proteome</keyword>
<evidence type="ECO:0000313" key="12">
    <source>
        <dbReference type="Proteomes" id="UP001210925"/>
    </source>
</evidence>
<evidence type="ECO:0000256" key="2">
    <source>
        <dbReference type="ARBA" id="ARBA00004922"/>
    </source>
</evidence>
<evidence type="ECO:0000256" key="3">
    <source>
        <dbReference type="ARBA" id="ARBA00008715"/>
    </source>
</evidence>
<protein>
    <recommendedName>
        <fullName evidence="10">Alpha-1,3-glucosyltransferase</fullName>
        <ecNumber evidence="10">2.4.1.-</ecNumber>
    </recommendedName>
</protein>
<dbReference type="AlphaFoldDB" id="A0AAD5UM17"/>
<dbReference type="GO" id="GO:0005789">
    <property type="term" value="C:endoplasmic reticulum membrane"/>
    <property type="evidence" value="ECO:0007669"/>
    <property type="project" value="UniProtKB-SubCell"/>
</dbReference>
<reference evidence="11" key="1">
    <citation type="submission" date="2020-05" db="EMBL/GenBank/DDBJ databases">
        <title>Phylogenomic resolution of chytrid fungi.</title>
        <authorList>
            <person name="Stajich J.E."/>
            <person name="Amses K."/>
            <person name="Simmons R."/>
            <person name="Seto K."/>
            <person name="Myers J."/>
            <person name="Bonds A."/>
            <person name="Quandt C.A."/>
            <person name="Barry K."/>
            <person name="Liu P."/>
            <person name="Grigoriev I."/>
            <person name="Longcore J.E."/>
            <person name="James T.Y."/>
        </authorList>
    </citation>
    <scope>NUCLEOTIDE SEQUENCE</scope>
    <source>
        <strain evidence="11">PLAUS21</strain>
    </source>
</reference>
<evidence type="ECO:0000256" key="9">
    <source>
        <dbReference type="ARBA" id="ARBA00023136"/>
    </source>
</evidence>